<accession>A0A5C4M9J2</accession>
<keyword evidence="5 6" id="KW-0472">Membrane</keyword>
<comment type="subcellular location">
    <subcellularLocation>
        <location evidence="1">Cell membrane</location>
        <topology evidence="1">Multi-pass membrane protein</topology>
    </subcellularLocation>
</comment>
<reference evidence="8 9" key="1">
    <citation type="submission" date="2019-05" db="EMBL/GenBank/DDBJ databases">
        <title>Mumia sp. nov., isolated from the intestinal contents of plateau pika (Ochotona curzoniae) in the Qinghai-Tibet plateau of China.</title>
        <authorList>
            <person name="Tian Z."/>
        </authorList>
    </citation>
    <scope>NUCLEOTIDE SEQUENCE [LARGE SCALE GENOMIC DNA]</scope>
    <source>
        <strain evidence="9">527</strain>
    </source>
</reference>
<gene>
    <name evidence="8" type="ORF">FHE65_31860</name>
</gene>
<comment type="caution">
    <text evidence="8">The sequence shown here is derived from an EMBL/GenBank/DDBJ whole genome shotgun (WGS) entry which is preliminary data.</text>
</comment>
<organism evidence="8 9">
    <name type="scientific">Mumia zhuanghuii</name>
    <dbReference type="NCBI Taxonomy" id="2585211"/>
    <lineage>
        <taxon>Bacteria</taxon>
        <taxon>Bacillati</taxon>
        <taxon>Actinomycetota</taxon>
        <taxon>Actinomycetes</taxon>
        <taxon>Propionibacteriales</taxon>
        <taxon>Nocardioidaceae</taxon>
        <taxon>Mumia</taxon>
    </lineage>
</organism>
<feature type="domain" description="Type II secretion system protein GspF" evidence="7">
    <location>
        <begin position="172"/>
        <end position="295"/>
    </location>
</feature>
<evidence type="ECO:0000256" key="2">
    <source>
        <dbReference type="ARBA" id="ARBA00022475"/>
    </source>
</evidence>
<dbReference type="PANTHER" id="PTHR35007:SF2">
    <property type="entry name" value="PILUS ASSEMBLE PROTEIN"/>
    <property type="match status" value="1"/>
</dbReference>
<dbReference type="GO" id="GO:0005886">
    <property type="term" value="C:plasma membrane"/>
    <property type="evidence" value="ECO:0007669"/>
    <property type="project" value="UniProtKB-SubCell"/>
</dbReference>
<name>A0A5C4M9J2_9ACTN</name>
<dbReference type="InterPro" id="IPR018076">
    <property type="entry name" value="T2SS_GspF_dom"/>
</dbReference>
<sequence length="309" mass="32397">MTPVVAGAFLAAGVAVGLLELLRVARLRRRPTLVSRVAPYVRDVVPPSAGDRTPAPWQTGWAVFGPTARRAADVVERSLGGSASVRRRLSRSGSSLTLEEFRVSQVVWGAAAFGTVTAVLLLWSAVSAVRPLAGLVLCCVAAVGGVLARDVALSQAVTRREDQMVREFPTLADLLALAVAAGEGPVSALERVGRVGNGAMAAELRTVVADVRIGRPLSEALDALAARTGVTAVARFAETLSVAVERGTPLTDVLHAQAADVREASRRELVESGARREVLMLIPVVFLVLPVTVLFAFYPGLVSLSLSTP</sequence>
<keyword evidence="2" id="KW-1003">Cell membrane</keyword>
<evidence type="ECO:0000313" key="8">
    <source>
        <dbReference type="EMBL" id="TNC31272.1"/>
    </source>
</evidence>
<proteinExistence type="predicted"/>
<protein>
    <submittedName>
        <fullName evidence="8">Type II secretion system F family protein</fullName>
    </submittedName>
</protein>
<dbReference type="EMBL" id="VDFR01000206">
    <property type="protein sequence ID" value="TNC31272.1"/>
    <property type="molecule type" value="Genomic_DNA"/>
</dbReference>
<evidence type="ECO:0000256" key="3">
    <source>
        <dbReference type="ARBA" id="ARBA00022692"/>
    </source>
</evidence>
<evidence type="ECO:0000256" key="4">
    <source>
        <dbReference type="ARBA" id="ARBA00022989"/>
    </source>
</evidence>
<evidence type="ECO:0000256" key="1">
    <source>
        <dbReference type="ARBA" id="ARBA00004651"/>
    </source>
</evidence>
<feature type="transmembrane region" description="Helical" evidence="6">
    <location>
        <begin position="106"/>
        <end position="126"/>
    </location>
</feature>
<evidence type="ECO:0000256" key="6">
    <source>
        <dbReference type="SAM" id="Phobius"/>
    </source>
</evidence>
<dbReference type="Proteomes" id="UP000306740">
    <property type="component" value="Unassembled WGS sequence"/>
</dbReference>
<evidence type="ECO:0000259" key="7">
    <source>
        <dbReference type="Pfam" id="PF00482"/>
    </source>
</evidence>
<dbReference type="Pfam" id="PF00482">
    <property type="entry name" value="T2SSF"/>
    <property type="match status" value="1"/>
</dbReference>
<feature type="transmembrane region" description="Helical" evidence="6">
    <location>
        <begin position="132"/>
        <end position="152"/>
    </location>
</feature>
<evidence type="ECO:0000256" key="5">
    <source>
        <dbReference type="ARBA" id="ARBA00023136"/>
    </source>
</evidence>
<dbReference type="AlphaFoldDB" id="A0A5C4M9J2"/>
<keyword evidence="3 6" id="KW-0812">Transmembrane</keyword>
<evidence type="ECO:0000313" key="9">
    <source>
        <dbReference type="Proteomes" id="UP000306740"/>
    </source>
</evidence>
<feature type="transmembrane region" description="Helical" evidence="6">
    <location>
        <begin position="6"/>
        <end position="25"/>
    </location>
</feature>
<keyword evidence="4 6" id="KW-1133">Transmembrane helix</keyword>
<feature type="transmembrane region" description="Helical" evidence="6">
    <location>
        <begin position="278"/>
        <end position="298"/>
    </location>
</feature>
<dbReference type="PANTHER" id="PTHR35007">
    <property type="entry name" value="INTEGRAL MEMBRANE PROTEIN-RELATED"/>
    <property type="match status" value="1"/>
</dbReference>
<dbReference type="RefSeq" id="WP_139086377.1">
    <property type="nucleotide sequence ID" value="NZ_VDFR01000206.1"/>
</dbReference>
<dbReference type="OrthoDB" id="5185234at2"/>